<evidence type="ECO:0000313" key="1">
    <source>
        <dbReference type="EMBL" id="SBV32710.1"/>
    </source>
</evidence>
<protein>
    <submittedName>
        <fullName evidence="1">Uncharacterized protein</fullName>
    </submittedName>
</protein>
<sequence length="67" mass="7672">MADSEQDKIAIRAVRDQLRVTLAELDRLEIRMAGNEVNAAIEVLNDRLGEQADPAEIERLQRRHFSN</sequence>
<dbReference type="RefSeq" id="WP_295325971.1">
    <property type="nucleotide sequence ID" value="NZ_LT598653.1"/>
</dbReference>
<reference evidence="1" key="1">
    <citation type="submission" date="2016-03" db="EMBL/GenBank/DDBJ databases">
        <authorList>
            <person name="Ploux O."/>
        </authorList>
    </citation>
    <scope>NUCLEOTIDE SEQUENCE</scope>
    <source>
        <strain evidence="1">UC10</strain>
    </source>
</reference>
<proteinExistence type="predicted"/>
<name>A0A1Y5PRU4_9SPHN</name>
<organism evidence="1">
    <name type="scientific">uncultured Sphingopyxis sp</name>
    <dbReference type="NCBI Taxonomy" id="310581"/>
    <lineage>
        <taxon>Bacteria</taxon>
        <taxon>Pseudomonadati</taxon>
        <taxon>Pseudomonadota</taxon>
        <taxon>Alphaproteobacteria</taxon>
        <taxon>Sphingomonadales</taxon>
        <taxon>Sphingomonadaceae</taxon>
        <taxon>Sphingopyxis</taxon>
        <taxon>environmental samples</taxon>
    </lineage>
</organism>
<dbReference type="AlphaFoldDB" id="A0A1Y5PRU4"/>
<gene>
    <name evidence="1" type="ORF">SPPYR_1590</name>
</gene>
<dbReference type="KEGG" id="sphu:SPPYR_1590"/>
<dbReference type="EMBL" id="LT598653">
    <property type="protein sequence ID" value="SBV32710.1"/>
    <property type="molecule type" value="Genomic_DNA"/>
</dbReference>
<accession>A0A1Y5PRU4</accession>